<dbReference type="Proteomes" id="UP000041254">
    <property type="component" value="Unassembled WGS sequence"/>
</dbReference>
<dbReference type="InParanoid" id="A0A0G4EAB9"/>
<dbReference type="VEuPathDB" id="CryptoDB:Vbra_11136"/>
<accession>A0A0G4EAB9</accession>
<sequence>MKVAAGSKQPELLCEFQDALVDIPHELSSRAGLPADAVSDLATAVNRRCGLWYCQSYDAVCHFKSTDGHPYNVTFSATRLNLGLLEVIVERRGTVIVDRCVPDRPTATESLPINCKRYPDALVRTVPVWCAVVNRLLFPQRLTREMRELPIWIPPMEREHIWRHLDEYVNTLRTIAPADVLTKMRERVRCPLQPYWLCPGQPLEGPSAPPDGTTPQPYPVVCLCASSSAAPDVVQMQSGHSWCYVQGAADDEEYWGSGLTPDLFWSHADVLLACSTNAQCEALVRSLTRPSATDTPSDPLSFPPFDVFISDRCSVRVGPFSWAREQLQLTTSADTASTDTGVIPVVNVSVRSLLGTDGEGRELWMPCVPSKKPKDPKQWSLVLGRFLARCEGWLRRSGHVVIPMTACSSDEYMSVAFLTLATLLSGWAAHGSTLPAPTRDQPSRQGDREGGTDDDQAEEAGAPPPPAACHGALPRITKVDIRRALAHLESHWPSIGSWDGACVPRLNVPRFLHNQLTGYFNTPFMIHEGRWAGGGFV</sequence>
<feature type="region of interest" description="Disordered" evidence="1">
    <location>
        <begin position="432"/>
        <end position="471"/>
    </location>
</feature>
<dbReference type="PANTHER" id="PTHR31811">
    <property type="entry name" value="TRNA A64-2'-O-RIBOSYLPHOSPHATE TRANSFERASE"/>
    <property type="match status" value="1"/>
</dbReference>
<dbReference type="Pfam" id="PF17184">
    <property type="entry name" value="Rit1_C"/>
    <property type="match status" value="1"/>
</dbReference>
<gene>
    <name evidence="3" type="ORF">Vbra_11136</name>
</gene>
<evidence type="ECO:0000313" key="3">
    <source>
        <dbReference type="EMBL" id="CEL92899.1"/>
    </source>
</evidence>
<dbReference type="GO" id="GO:0019988">
    <property type="term" value="P:charged-tRNA amino acid modification"/>
    <property type="evidence" value="ECO:0007669"/>
    <property type="project" value="InterPro"/>
</dbReference>
<name>A0A0G4EAB9_VITBC</name>
<dbReference type="OrthoDB" id="45256at2759"/>
<evidence type="ECO:0000259" key="2">
    <source>
        <dbReference type="Pfam" id="PF17184"/>
    </source>
</evidence>
<feature type="compositionally biased region" description="Basic and acidic residues" evidence="1">
    <location>
        <begin position="441"/>
        <end position="451"/>
    </location>
</feature>
<dbReference type="GO" id="GO:0005737">
    <property type="term" value="C:cytoplasm"/>
    <property type="evidence" value="ECO:0007669"/>
    <property type="project" value="TreeGrafter"/>
</dbReference>
<evidence type="ECO:0000256" key="1">
    <source>
        <dbReference type="SAM" id="MobiDB-lite"/>
    </source>
</evidence>
<evidence type="ECO:0000313" key="4">
    <source>
        <dbReference type="Proteomes" id="UP000041254"/>
    </source>
</evidence>
<dbReference type="InterPro" id="IPR033449">
    <property type="entry name" value="Rit1_N"/>
</dbReference>
<reference evidence="3 4" key="1">
    <citation type="submission" date="2014-11" db="EMBL/GenBank/DDBJ databases">
        <authorList>
            <person name="Zhu J."/>
            <person name="Qi W."/>
            <person name="Song R."/>
        </authorList>
    </citation>
    <scope>NUCLEOTIDE SEQUENCE [LARGE SCALE GENOMIC DNA]</scope>
</reference>
<organism evidence="3 4">
    <name type="scientific">Vitrella brassicaformis (strain CCMP3155)</name>
    <dbReference type="NCBI Taxonomy" id="1169540"/>
    <lineage>
        <taxon>Eukaryota</taxon>
        <taxon>Sar</taxon>
        <taxon>Alveolata</taxon>
        <taxon>Colpodellida</taxon>
        <taxon>Vitrellaceae</taxon>
        <taxon>Vitrella</taxon>
    </lineage>
</organism>
<dbReference type="GO" id="GO:0043399">
    <property type="term" value="F:tRNA adenosine(64)-2'-O-ribosylphosphate transferase activity"/>
    <property type="evidence" value="ECO:0007669"/>
    <property type="project" value="InterPro"/>
</dbReference>
<dbReference type="InterPro" id="IPR007306">
    <property type="entry name" value="Rit1"/>
</dbReference>
<keyword evidence="4" id="KW-1185">Reference proteome</keyword>
<feature type="domain" description="Rit1 N-terminal" evidence="2">
    <location>
        <begin position="38"/>
        <end position="287"/>
    </location>
</feature>
<dbReference type="EMBL" id="CDMY01000117">
    <property type="protein sequence ID" value="CEL92899.1"/>
    <property type="molecule type" value="Genomic_DNA"/>
</dbReference>
<dbReference type="AlphaFoldDB" id="A0A0G4EAB9"/>
<dbReference type="PANTHER" id="PTHR31811:SF0">
    <property type="entry name" value="TRNA A64-2'-O-RIBOSYLPHOSPHATE TRANSFERASE"/>
    <property type="match status" value="1"/>
</dbReference>
<proteinExistence type="predicted"/>
<protein>
    <recommendedName>
        <fullName evidence="2">Rit1 N-terminal domain-containing protein</fullName>
    </recommendedName>
</protein>